<name>A0A6I8N6J6_ORNAN</name>
<dbReference type="GO" id="GO:0016787">
    <property type="term" value="F:hydrolase activity"/>
    <property type="evidence" value="ECO:0007669"/>
    <property type="project" value="UniProtKB-KW"/>
</dbReference>
<evidence type="ECO:0000313" key="8">
    <source>
        <dbReference type="Proteomes" id="UP000002279"/>
    </source>
</evidence>
<dbReference type="Ensembl" id="ENSOANT00000065081.1">
    <property type="protein sequence ID" value="ENSOANP00000036839.1"/>
    <property type="gene ID" value="ENSOANG00000020914.2"/>
</dbReference>
<evidence type="ECO:0000256" key="6">
    <source>
        <dbReference type="SAM" id="Phobius"/>
    </source>
</evidence>
<keyword evidence="2 5" id="KW-0378">Hydrolase</keyword>
<dbReference type="Bgee" id="ENSOANG00000020914">
    <property type="expression patterns" value="Expressed in ovary and 1 other cell type or tissue"/>
</dbReference>
<evidence type="ECO:0000256" key="4">
    <source>
        <dbReference type="PIRSR" id="PIRSR600407-2"/>
    </source>
</evidence>
<dbReference type="GeneTree" id="ENSGT01150000286965"/>
<keyword evidence="6" id="KW-0812">Transmembrane</keyword>
<evidence type="ECO:0000256" key="1">
    <source>
        <dbReference type="ARBA" id="ARBA00009283"/>
    </source>
</evidence>
<dbReference type="Pfam" id="PF01150">
    <property type="entry name" value="GDA1_CD39"/>
    <property type="match status" value="2"/>
</dbReference>
<dbReference type="PANTHER" id="PTHR11782:SF117">
    <property type="entry name" value="ECTONUCLEOSIDE TRIPHOSPHATE DIPHOSPHOHYDROLASE 8"/>
    <property type="match status" value="1"/>
</dbReference>
<accession>A0A6I8N6J6</accession>
<feature type="binding site" evidence="4">
    <location>
        <begin position="179"/>
        <end position="183"/>
    </location>
    <ligand>
        <name>ATP</name>
        <dbReference type="ChEBI" id="CHEBI:30616"/>
    </ligand>
</feature>
<evidence type="ECO:0000256" key="2">
    <source>
        <dbReference type="ARBA" id="ARBA00022801"/>
    </source>
</evidence>
<keyword evidence="6" id="KW-0472">Membrane</keyword>
<keyword evidence="6" id="KW-1133">Transmembrane helix</keyword>
<evidence type="ECO:0000256" key="5">
    <source>
        <dbReference type="RuleBase" id="RU003833"/>
    </source>
</evidence>
<feature type="active site" description="Proton acceptor" evidence="3">
    <location>
        <position position="142"/>
    </location>
</feature>
<feature type="transmembrane region" description="Helical" evidence="6">
    <location>
        <begin position="429"/>
        <end position="449"/>
    </location>
</feature>
<keyword evidence="4" id="KW-0547">Nucleotide-binding</keyword>
<sequence>GGGSSVKPIPDGWAPLSPQYGMVFDAGSSHTKLFLYEWPAEKENGTGLVFEIQSCEVKGAGISSYANQPQEAGNSLRECLDQAMKVIPPARQRKTPAFLGATAGMRLRNKTAADQIMEEVAKTISCYPVDFRAAQIISGKEEGGYGWLTINYLLKSFTEVRLRLSLPAGGVLGALDLGGASTQISFIPHGGVKNPNTSSSYQLYGRDYSIYTHSYLCYGQDQARKQVVQRLVVRTCLFSLVLPRHPCYPKDFKRTVNLGEELASPCTNQQSAIQSGPPERVLRGTGNFDQCQKVVLQIFNFSGCQTEHCAFNGIYQPPITGKFYVSKTHVPGTPGAWVSGQTLCILPLQLRRSYPKEEEKRLQNYCGNAVYILTLLLRGYKFTEANWSSIKFKQHAGDSEIGWTLGYVLNLTNSIPQGKKKFIHEFKPWVASIFFISLVLLVAVVLLVASQNWFSPGFGKEGSL</sequence>
<dbReference type="Proteomes" id="UP000002279">
    <property type="component" value="Unplaced"/>
</dbReference>
<dbReference type="FunFam" id="3.30.420.40:FF:000068">
    <property type="entry name" value="Ectonucleoside triphosphate diphosphohydrolase 1"/>
    <property type="match status" value="1"/>
</dbReference>
<dbReference type="Gene3D" id="3.30.420.40">
    <property type="match status" value="1"/>
</dbReference>
<dbReference type="Gene3D" id="3.30.420.150">
    <property type="entry name" value="Exopolyphosphatase. Domain 2"/>
    <property type="match status" value="1"/>
</dbReference>
<dbReference type="GO" id="GO:0005524">
    <property type="term" value="F:ATP binding"/>
    <property type="evidence" value="ECO:0007669"/>
    <property type="project" value="UniProtKB-KW"/>
</dbReference>
<evidence type="ECO:0008006" key="9">
    <source>
        <dbReference type="Google" id="ProtNLM"/>
    </source>
</evidence>
<evidence type="ECO:0000256" key="3">
    <source>
        <dbReference type="PIRSR" id="PIRSR600407-1"/>
    </source>
</evidence>
<keyword evidence="4" id="KW-0067">ATP-binding</keyword>
<dbReference type="AlphaFoldDB" id="A0A6I8N6J6"/>
<proteinExistence type="inferred from homology"/>
<dbReference type="PROSITE" id="PS01238">
    <property type="entry name" value="GDA1_CD39_NTPASE"/>
    <property type="match status" value="1"/>
</dbReference>
<keyword evidence="8" id="KW-1185">Reference proteome</keyword>
<comment type="similarity">
    <text evidence="1 5">Belongs to the GDA1/CD39 NTPase family.</text>
</comment>
<reference evidence="7" key="1">
    <citation type="submission" date="2025-08" db="UniProtKB">
        <authorList>
            <consortium name="Ensembl"/>
        </authorList>
    </citation>
    <scope>IDENTIFICATION</scope>
    <source>
        <strain evidence="7">Glennie</strain>
    </source>
</reference>
<dbReference type="InterPro" id="IPR000407">
    <property type="entry name" value="GDA1_CD39_NTPase"/>
</dbReference>
<protein>
    <recommendedName>
        <fullName evidence="9">Ectonucleoside triphosphate diphosphohydrolase 8</fullName>
    </recommendedName>
</protein>
<dbReference type="PANTHER" id="PTHR11782">
    <property type="entry name" value="ADENOSINE/GUANOSINE DIPHOSPHATASE"/>
    <property type="match status" value="1"/>
</dbReference>
<gene>
    <name evidence="7" type="primary">LOC114807825</name>
</gene>
<evidence type="ECO:0000313" key="7">
    <source>
        <dbReference type="Ensembl" id="ENSOANP00000036839.1"/>
    </source>
</evidence>
<organism evidence="7 8">
    <name type="scientific">Ornithorhynchus anatinus</name>
    <name type="common">Duckbill platypus</name>
    <dbReference type="NCBI Taxonomy" id="9258"/>
    <lineage>
        <taxon>Eukaryota</taxon>
        <taxon>Metazoa</taxon>
        <taxon>Chordata</taxon>
        <taxon>Craniata</taxon>
        <taxon>Vertebrata</taxon>
        <taxon>Euteleostomi</taxon>
        <taxon>Mammalia</taxon>
        <taxon>Monotremata</taxon>
        <taxon>Ornithorhynchidae</taxon>
        <taxon>Ornithorhynchus</taxon>
    </lineage>
</organism>
<reference evidence="7" key="2">
    <citation type="submission" date="2025-09" db="UniProtKB">
        <authorList>
            <consortium name="Ensembl"/>
        </authorList>
    </citation>
    <scope>IDENTIFICATION</scope>
    <source>
        <strain evidence="7">Glennie</strain>
    </source>
</reference>